<keyword evidence="3" id="KW-0418">Kinase</keyword>
<evidence type="ECO:0000313" key="6">
    <source>
        <dbReference type="EMBL" id="TMQ56516.1"/>
    </source>
</evidence>
<comment type="caution">
    <text evidence="6">The sequence shown here is derived from an EMBL/GenBank/DDBJ whole genome shotgun (WGS) entry which is preliminary data.</text>
</comment>
<dbReference type="Pfam" id="PF00069">
    <property type="entry name" value="Pkinase"/>
    <property type="match status" value="1"/>
</dbReference>
<keyword evidence="2" id="KW-0547">Nucleotide-binding</keyword>
<dbReference type="Gene3D" id="3.40.50.10190">
    <property type="entry name" value="BRCT domain"/>
    <property type="match status" value="1"/>
</dbReference>
<dbReference type="GO" id="GO:0004674">
    <property type="term" value="F:protein serine/threonine kinase activity"/>
    <property type="evidence" value="ECO:0007669"/>
    <property type="project" value="TreeGrafter"/>
</dbReference>
<proteinExistence type="predicted"/>
<dbReference type="InterPro" id="IPR008266">
    <property type="entry name" value="Tyr_kinase_AS"/>
</dbReference>
<dbReference type="GO" id="GO:0005524">
    <property type="term" value="F:ATP binding"/>
    <property type="evidence" value="ECO:0007669"/>
    <property type="project" value="UniProtKB-KW"/>
</dbReference>
<dbReference type="SUPFAM" id="SSF52113">
    <property type="entry name" value="BRCT domain"/>
    <property type="match status" value="1"/>
</dbReference>
<dbReference type="AlphaFoldDB" id="A0A538SYQ7"/>
<feature type="domain" description="Protein kinase" evidence="5">
    <location>
        <begin position="40"/>
        <end position="284"/>
    </location>
</feature>
<reference evidence="6 7" key="1">
    <citation type="journal article" date="2019" name="Nat. Microbiol.">
        <title>Mediterranean grassland soil C-N compound turnover is dependent on rainfall and depth, and is mediated by genomically divergent microorganisms.</title>
        <authorList>
            <person name="Diamond S."/>
            <person name="Andeer P.F."/>
            <person name="Li Z."/>
            <person name="Crits-Christoph A."/>
            <person name="Burstein D."/>
            <person name="Anantharaman K."/>
            <person name="Lane K.R."/>
            <person name="Thomas B.C."/>
            <person name="Pan C."/>
            <person name="Northen T.R."/>
            <person name="Banfield J.F."/>
        </authorList>
    </citation>
    <scope>NUCLEOTIDE SEQUENCE [LARGE SCALE GENOMIC DNA]</scope>
    <source>
        <strain evidence="6">WS_2</strain>
    </source>
</reference>
<evidence type="ECO:0000256" key="2">
    <source>
        <dbReference type="ARBA" id="ARBA00022741"/>
    </source>
</evidence>
<keyword evidence="1" id="KW-0808">Transferase</keyword>
<evidence type="ECO:0000313" key="7">
    <source>
        <dbReference type="Proteomes" id="UP000317716"/>
    </source>
</evidence>
<dbReference type="SUPFAM" id="SSF56112">
    <property type="entry name" value="Protein kinase-like (PK-like)"/>
    <property type="match status" value="1"/>
</dbReference>
<evidence type="ECO:0000256" key="1">
    <source>
        <dbReference type="ARBA" id="ARBA00022679"/>
    </source>
</evidence>
<dbReference type="PROSITE" id="PS50011">
    <property type="entry name" value="PROTEIN_KINASE_DOM"/>
    <property type="match status" value="1"/>
</dbReference>
<dbReference type="Proteomes" id="UP000317716">
    <property type="component" value="Unassembled WGS sequence"/>
</dbReference>
<dbReference type="EMBL" id="VBOS01000165">
    <property type="protein sequence ID" value="TMQ56516.1"/>
    <property type="molecule type" value="Genomic_DNA"/>
</dbReference>
<dbReference type="InterPro" id="IPR000719">
    <property type="entry name" value="Prot_kinase_dom"/>
</dbReference>
<protein>
    <recommendedName>
        <fullName evidence="5">Protein kinase domain-containing protein</fullName>
    </recommendedName>
</protein>
<name>A0A538SYQ7_UNCEI</name>
<dbReference type="PANTHER" id="PTHR43289:SF33">
    <property type="entry name" value="SERINE_THREONINE KINASE 31"/>
    <property type="match status" value="1"/>
</dbReference>
<sequence>MHTSTATTRTMSAARSRVDPALRLFAPGEVVTSPETRLGYAIDRLLGKGGFGQVYLARRLGRSSSVAEVICVKASTRIDGWLREAYFGQLLHGHPRAIRVYDAFPLIRPDGQVVYCLTLEYARHGDLETFLRRAGTGWPEKTVRREIAGILEVLGRLHRGQVLHRDLTPLNVFVCEGPSLKLGDFGIARHQSDGRGITARTMNVMTAPSDIIAGAVPKWQARDDVYQVGQLIGMLLVGDTRERIRTHAVRRLPCSDHLKEIVHRCIGERRKRYQSADELIHALRNPPAPLRVGALRSLRGVHLAFTGILSRPRAEAARAARRAGAIVHGGPSMRTTVVVRGRPNAQQAAGKDAGLKLMEIKRLAEKGHEIKLLDERRFWRLVAGTRVRHTES</sequence>
<accession>A0A538SYQ7</accession>
<evidence type="ECO:0000256" key="3">
    <source>
        <dbReference type="ARBA" id="ARBA00022777"/>
    </source>
</evidence>
<organism evidence="6 7">
    <name type="scientific">Eiseniibacteriota bacterium</name>
    <dbReference type="NCBI Taxonomy" id="2212470"/>
    <lineage>
        <taxon>Bacteria</taxon>
        <taxon>Candidatus Eiseniibacteriota</taxon>
    </lineage>
</organism>
<dbReference type="PROSITE" id="PS00109">
    <property type="entry name" value="PROTEIN_KINASE_TYR"/>
    <property type="match status" value="1"/>
</dbReference>
<gene>
    <name evidence="6" type="ORF">E6K72_04970</name>
</gene>
<evidence type="ECO:0000259" key="5">
    <source>
        <dbReference type="PROSITE" id="PS50011"/>
    </source>
</evidence>
<dbReference type="PANTHER" id="PTHR43289">
    <property type="entry name" value="MITOGEN-ACTIVATED PROTEIN KINASE KINASE KINASE 20-RELATED"/>
    <property type="match status" value="1"/>
</dbReference>
<dbReference type="Gene3D" id="1.10.510.10">
    <property type="entry name" value="Transferase(Phosphotransferase) domain 1"/>
    <property type="match status" value="1"/>
</dbReference>
<dbReference type="InterPro" id="IPR036420">
    <property type="entry name" value="BRCT_dom_sf"/>
</dbReference>
<keyword evidence="4" id="KW-0067">ATP-binding</keyword>
<evidence type="ECO:0000256" key="4">
    <source>
        <dbReference type="ARBA" id="ARBA00022840"/>
    </source>
</evidence>
<dbReference type="InterPro" id="IPR011009">
    <property type="entry name" value="Kinase-like_dom_sf"/>
</dbReference>